<evidence type="ECO:0000313" key="4">
    <source>
        <dbReference type="Proteomes" id="UP001221924"/>
    </source>
</evidence>
<feature type="non-terminal residue" evidence="3">
    <location>
        <position position="1"/>
    </location>
</feature>
<accession>A0AAW6MAF1</accession>
<proteinExistence type="inferred from homology"/>
<keyword evidence="2 3" id="KW-0378">Hydrolase</keyword>
<comment type="similarity">
    <text evidence="1">Belongs to the glycosyl hydrolase 3 family.</text>
</comment>
<reference evidence="3" key="1">
    <citation type="submission" date="2023-03" db="EMBL/GenBank/DDBJ databases">
        <title>DFI Biobank Strains.</title>
        <authorList>
            <person name="Mostad J."/>
            <person name="Paddock L."/>
            <person name="Medina S."/>
            <person name="Waligurski E."/>
            <person name="Barat B."/>
            <person name="Smith R."/>
            <person name="Burgo V."/>
            <person name="Metcalfe C."/>
            <person name="Woodson C."/>
            <person name="Sundararajan A."/>
            <person name="Ramaswamy R."/>
            <person name="Lin H."/>
            <person name="Pamer E.G."/>
        </authorList>
    </citation>
    <scope>NUCLEOTIDE SEQUENCE</scope>
    <source>
        <strain evidence="3">DFI.9.5</strain>
    </source>
</reference>
<dbReference type="Gene3D" id="3.20.20.300">
    <property type="entry name" value="Glycoside hydrolase, family 3, N-terminal domain"/>
    <property type="match status" value="1"/>
</dbReference>
<dbReference type="SUPFAM" id="SSF51445">
    <property type="entry name" value="(Trans)glycosidases"/>
    <property type="match status" value="1"/>
</dbReference>
<sequence length="105" mass="11886">GWGQTLPYQNPELSPSERAKDLVKRLTLEEKALLMCDDSEANPRLGIKKFNWWSEALHGVANQGNVTVFPEPVGMAASFNDKLVFDNFNAVSDEMRAKHNKRVRN</sequence>
<name>A0AAW6MAF1_9BACE</name>
<feature type="non-terminal residue" evidence="3">
    <location>
        <position position="105"/>
    </location>
</feature>
<dbReference type="Proteomes" id="UP001221924">
    <property type="component" value="Unassembled WGS sequence"/>
</dbReference>
<dbReference type="AlphaFoldDB" id="A0AAW6MAF1"/>
<dbReference type="GO" id="GO:0031222">
    <property type="term" value="P:arabinan catabolic process"/>
    <property type="evidence" value="ECO:0007669"/>
    <property type="project" value="TreeGrafter"/>
</dbReference>
<dbReference type="InterPro" id="IPR036962">
    <property type="entry name" value="Glyco_hydro_3_N_sf"/>
</dbReference>
<gene>
    <name evidence="3" type="ORF">PZH42_27885</name>
</gene>
<evidence type="ECO:0000256" key="2">
    <source>
        <dbReference type="ARBA" id="ARBA00022801"/>
    </source>
</evidence>
<protein>
    <submittedName>
        <fullName evidence="3">Glycoside hydrolase family 3 protein</fullName>
    </submittedName>
</protein>
<comment type="caution">
    <text evidence="3">The sequence shown here is derived from an EMBL/GenBank/DDBJ whole genome shotgun (WGS) entry which is preliminary data.</text>
</comment>
<dbReference type="InterPro" id="IPR017853">
    <property type="entry name" value="GH"/>
</dbReference>
<dbReference type="GO" id="GO:0046556">
    <property type="term" value="F:alpha-L-arabinofuranosidase activity"/>
    <property type="evidence" value="ECO:0007669"/>
    <property type="project" value="TreeGrafter"/>
</dbReference>
<dbReference type="GO" id="GO:0045493">
    <property type="term" value="P:xylan catabolic process"/>
    <property type="evidence" value="ECO:0007669"/>
    <property type="project" value="InterPro"/>
</dbReference>
<dbReference type="PANTHER" id="PTHR42721">
    <property type="entry name" value="SUGAR HYDROLASE-RELATED"/>
    <property type="match status" value="1"/>
</dbReference>
<organism evidence="3 4">
    <name type="scientific">Bacteroides cellulosilyticus</name>
    <dbReference type="NCBI Taxonomy" id="246787"/>
    <lineage>
        <taxon>Bacteria</taxon>
        <taxon>Pseudomonadati</taxon>
        <taxon>Bacteroidota</taxon>
        <taxon>Bacteroidia</taxon>
        <taxon>Bacteroidales</taxon>
        <taxon>Bacteroidaceae</taxon>
        <taxon>Bacteroides</taxon>
    </lineage>
</organism>
<dbReference type="GO" id="GO:0009044">
    <property type="term" value="F:xylan 1,4-beta-xylosidase activity"/>
    <property type="evidence" value="ECO:0007669"/>
    <property type="project" value="InterPro"/>
</dbReference>
<dbReference type="PANTHER" id="PTHR42721:SF3">
    <property type="entry name" value="BETA-D-XYLOSIDASE 5-RELATED"/>
    <property type="match status" value="1"/>
</dbReference>
<dbReference type="InterPro" id="IPR044993">
    <property type="entry name" value="BXL"/>
</dbReference>
<dbReference type="EMBL" id="JARFID010000382">
    <property type="protein sequence ID" value="MDE8697868.1"/>
    <property type="molecule type" value="Genomic_DNA"/>
</dbReference>
<evidence type="ECO:0000313" key="3">
    <source>
        <dbReference type="EMBL" id="MDE8697868.1"/>
    </source>
</evidence>
<evidence type="ECO:0000256" key="1">
    <source>
        <dbReference type="ARBA" id="ARBA00005336"/>
    </source>
</evidence>